<evidence type="ECO:0000256" key="4">
    <source>
        <dbReference type="SAM" id="MobiDB-lite"/>
    </source>
</evidence>
<keyword evidence="1" id="KW-0805">Transcription regulation</keyword>
<dbReference type="InterPro" id="IPR000524">
    <property type="entry name" value="Tscrpt_reg_HTH_GntR"/>
</dbReference>
<keyword evidence="7" id="KW-1185">Reference proteome</keyword>
<dbReference type="InterPro" id="IPR008920">
    <property type="entry name" value="TF_FadR/GntR_C"/>
</dbReference>
<dbReference type="SUPFAM" id="SSF48008">
    <property type="entry name" value="GntR ligand-binding domain-like"/>
    <property type="match status" value="1"/>
</dbReference>
<dbReference type="EMBL" id="JBHMAU010000047">
    <property type="protein sequence ID" value="MFB9776215.1"/>
    <property type="molecule type" value="Genomic_DNA"/>
</dbReference>
<feature type="domain" description="HTH gntR-type" evidence="5">
    <location>
        <begin position="49"/>
        <end position="116"/>
    </location>
</feature>
<dbReference type="SMART" id="SM00895">
    <property type="entry name" value="FCD"/>
    <property type="match status" value="1"/>
</dbReference>
<dbReference type="PROSITE" id="PS50949">
    <property type="entry name" value="HTH_GNTR"/>
    <property type="match status" value="1"/>
</dbReference>
<dbReference type="CDD" id="cd07377">
    <property type="entry name" value="WHTH_GntR"/>
    <property type="match status" value="1"/>
</dbReference>
<comment type="caution">
    <text evidence="6">The sequence shown here is derived from an EMBL/GenBank/DDBJ whole genome shotgun (WGS) entry which is preliminary data.</text>
</comment>
<evidence type="ECO:0000256" key="3">
    <source>
        <dbReference type="ARBA" id="ARBA00023163"/>
    </source>
</evidence>
<keyword evidence="3" id="KW-0804">Transcription</keyword>
<reference evidence="6 7" key="1">
    <citation type="submission" date="2024-09" db="EMBL/GenBank/DDBJ databases">
        <authorList>
            <person name="Sun Q."/>
            <person name="Mori K."/>
        </authorList>
    </citation>
    <scope>NUCLEOTIDE SEQUENCE [LARGE SCALE GENOMIC DNA]</scope>
    <source>
        <strain evidence="6 7">JCM 11683</strain>
    </source>
</reference>
<dbReference type="SMART" id="SM00345">
    <property type="entry name" value="HTH_GNTR"/>
    <property type="match status" value="1"/>
</dbReference>
<dbReference type="InterPro" id="IPR036388">
    <property type="entry name" value="WH-like_DNA-bd_sf"/>
</dbReference>
<feature type="region of interest" description="Disordered" evidence="4">
    <location>
        <begin position="1"/>
        <end position="36"/>
    </location>
</feature>
<dbReference type="PANTHER" id="PTHR43537">
    <property type="entry name" value="TRANSCRIPTIONAL REGULATOR, GNTR FAMILY"/>
    <property type="match status" value="1"/>
</dbReference>
<evidence type="ECO:0000256" key="1">
    <source>
        <dbReference type="ARBA" id="ARBA00023015"/>
    </source>
</evidence>
<protein>
    <submittedName>
        <fullName evidence="6">GntR family transcriptional regulator</fullName>
    </submittedName>
</protein>
<dbReference type="PANTHER" id="PTHR43537:SF24">
    <property type="entry name" value="GLUCONATE OPERON TRANSCRIPTIONAL REPRESSOR"/>
    <property type="match status" value="1"/>
</dbReference>
<evidence type="ECO:0000313" key="7">
    <source>
        <dbReference type="Proteomes" id="UP001589707"/>
    </source>
</evidence>
<keyword evidence="2" id="KW-0238">DNA-binding</keyword>
<evidence type="ECO:0000256" key="2">
    <source>
        <dbReference type="ARBA" id="ARBA00023125"/>
    </source>
</evidence>
<dbReference type="InterPro" id="IPR011711">
    <property type="entry name" value="GntR_C"/>
</dbReference>
<dbReference type="RefSeq" id="WP_376840025.1">
    <property type="nucleotide sequence ID" value="NZ_JBHMAU010000047.1"/>
</dbReference>
<name>A0ABV5X190_9MICO</name>
<accession>A0ABV5X190</accession>
<dbReference type="Pfam" id="PF07729">
    <property type="entry name" value="FCD"/>
    <property type="match status" value="1"/>
</dbReference>
<dbReference type="SUPFAM" id="SSF46785">
    <property type="entry name" value="Winged helix' DNA-binding domain"/>
    <property type="match status" value="1"/>
</dbReference>
<dbReference type="Proteomes" id="UP001589707">
    <property type="component" value="Unassembled WGS sequence"/>
</dbReference>
<evidence type="ECO:0000313" key="6">
    <source>
        <dbReference type="EMBL" id="MFB9776215.1"/>
    </source>
</evidence>
<organism evidence="6 7">
    <name type="scientific">Brevibacterium otitidis</name>
    <dbReference type="NCBI Taxonomy" id="53364"/>
    <lineage>
        <taxon>Bacteria</taxon>
        <taxon>Bacillati</taxon>
        <taxon>Actinomycetota</taxon>
        <taxon>Actinomycetes</taxon>
        <taxon>Micrococcales</taxon>
        <taxon>Brevibacteriaceae</taxon>
        <taxon>Brevibacterium</taxon>
    </lineage>
</organism>
<evidence type="ECO:0000259" key="5">
    <source>
        <dbReference type="PROSITE" id="PS50949"/>
    </source>
</evidence>
<sequence>MSSEPAVSSHPVTASGTGRDSATASGTGRDSSTASVAGTLPAAATTVVASKSQRAYDWIRERILSKEFGSGYRLVLAPIAAELQMSVIPVREAIRRLEAEGLVEYDRNVGARVALIDEGAYLDAMQTLGVVEGFATALSAPLLDAAALAEAEAINERMRGLLDRLDPHYFTQLNKEFHSVLFRECPNPLILDQVHHCWTRMSGLRDSTFTFVPGRAEESVAEHAQILELIRAGAEPLEIELAARNHRHRTLQAFLDRSTTD</sequence>
<dbReference type="Gene3D" id="1.10.10.10">
    <property type="entry name" value="Winged helix-like DNA-binding domain superfamily/Winged helix DNA-binding domain"/>
    <property type="match status" value="1"/>
</dbReference>
<dbReference type="InterPro" id="IPR036390">
    <property type="entry name" value="WH_DNA-bd_sf"/>
</dbReference>
<dbReference type="Gene3D" id="1.20.120.530">
    <property type="entry name" value="GntR ligand-binding domain-like"/>
    <property type="match status" value="1"/>
</dbReference>
<gene>
    <name evidence="6" type="ORF">ACFFN1_07330</name>
</gene>
<proteinExistence type="predicted"/>
<dbReference type="Pfam" id="PF00392">
    <property type="entry name" value="GntR"/>
    <property type="match status" value="1"/>
</dbReference>